<evidence type="ECO:0000256" key="1">
    <source>
        <dbReference type="SAM" id="MobiDB-lite"/>
    </source>
</evidence>
<proteinExistence type="predicted"/>
<dbReference type="Proteomes" id="UP001148838">
    <property type="component" value="Unassembled WGS sequence"/>
</dbReference>
<evidence type="ECO:0000313" key="3">
    <source>
        <dbReference type="Proteomes" id="UP001148838"/>
    </source>
</evidence>
<organism evidence="2 3">
    <name type="scientific">Periplaneta americana</name>
    <name type="common">American cockroach</name>
    <name type="synonym">Blatta americana</name>
    <dbReference type="NCBI Taxonomy" id="6978"/>
    <lineage>
        <taxon>Eukaryota</taxon>
        <taxon>Metazoa</taxon>
        <taxon>Ecdysozoa</taxon>
        <taxon>Arthropoda</taxon>
        <taxon>Hexapoda</taxon>
        <taxon>Insecta</taxon>
        <taxon>Pterygota</taxon>
        <taxon>Neoptera</taxon>
        <taxon>Polyneoptera</taxon>
        <taxon>Dictyoptera</taxon>
        <taxon>Blattodea</taxon>
        <taxon>Blattoidea</taxon>
        <taxon>Blattidae</taxon>
        <taxon>Blattinae</taxon>
        <taxon>Periplaneta</taxon>
    </lineage>
</organism>
<feature type="region of interest" description="Disordered" evidence="1">
    <location>
        <begin position="261"/>
        <end position="303"/>
    </location>
</feature>
<feature type="region of interest" description="Disordered" evidence="1">
    <location>
        <begin position="118"/>
        <end position="158"/>
    </location>
</feature>
<feature type="compositionally biased region" description="Basic and acidic residues" evidence="1">
    <location>
        <begin position="131"/>
        <end position="158"/>
    </location>
</feature>
<reference evidence="2 3" key="1">
    <citation type="journal article" date="2022" name="Allergy">
        <title>Genome assembly and annotation of Periplaneta americana reveal a comprehensive cockroach allergen profile.</title>
        <authorList>
            <person name="Wang L."/>
            <person name="Xiong Q."/>
            <person name="Saelim N."/>
            <person name="Wang L."/>
            <person name="Nong W."/>
            <person name="Wan A.T."/>
            <person name="Shi M."/>
            <person name="Liu X."/>
            <person name="Cao Q."/>
            <person name="Hui J.H.L."/>
            <person name="Sookrung N."/>
            <person name="Leung T.F."/>
            <person name="Tungtrongchitr A."/>
            <person name="Tsui S.K.W."/>
        </authorList>
    </citation>
    <scope>NUCLEOTIDE SEQUENCE [LARGE SCALE GENOMIC DNA]</scope>
    <source>
        <strain evidence="2">PWHHKU_190912</strain>
    </source>
</reference>
<feature type="compositionally biased region" description="Acidic residues" evidence="1">
    <location>
        <begin position="63"/>
        <end position="74"/>
    </location>
</feature>
<feature type="region of interest" description="Disordered" evidence="1">
    <location>
        <begin position="62"/>
        <end position="81"/>
    </location>
</feature>
<evidence type="ECO:0000313" key="2">
    <source>
        <dbReference type="EMBL" id="KAJ4438108.1"/>
    </source>
</evidence>
<feature type="region of interest" description="Disordered" evidence="1">
    <location>
        <begin position="173"/>
        <end position="200"/>
    </location>
</feature>
<name>A0ABQ8SWF1_PERAM</name>
<keyword evidence="3" id="KW-1185">Reference proteome</keyword>
<comment type="caution">
    <text evidence="2">The sequence shown here is derived from an EMBL/GenBank/DDBJ whole genome shotgun (WGS) entry which is preliminary data.</text>
</comment>
<accession>A0ABQ8SWF1</accession>
<dbReference type="EMBL" id="JAJSOF020000019">
    <property type="protein sequence ID" value="KAJ4438108.1"/>
    <property type="molecule type" value="Genomic_DNA"/>
</dbReference>
<feature type="compositionally biased region" description="Basic and acidic residues" evidence="1">
    <location>
        <begin position="176"/>
        <end position="198"/>
    </location>
</feature>
<protein>
    <submittedName>
        <fullName evidence="2">Uncharacterized protein</fullName>
    </submittedName>
</protein>
<sequence>MSPGSSTESYPAFAHIGLRKNPGKNLNQVTCPDRESNPGHLVSRPDALTSLLISEYGCGYVAADDDDNNEEEEEEKRRRRRRRGRFAIVVTVCSKDVHSSKGGTCFKKRATETLCPSSTVSGAPGMPGTEEVDRWRIPEAGNRVKVDGADRSQLRDDDPTFWLPSDLFPISTLPEEGVRSELGSRDPPGRDPVEENRDNYFNQRLKASRKLRNKKKDYFKEKLNEVENSKNKDIQDLYKDIKKFKNGYQARLNVIKEGKDPVSVCDEDENETGDPNYISQSNASSDSSEEESDDNTGKEEIPQLILTEEQRLSVFENKLLRKIFGTKRDEVTGEWRKLRTARIVFFT</sequence>
<gene>
    <name evidence="2" type="ORF">ANN_14047</name>
</gene>